<proteinExistence type="predicted"/>
<dbReference type="Proteomes" id="UP000199021">
    <property type="component" value="Unassembled WGS sequence"/>
</dbReference>
<dbReference type="InParanoid" id="A0A1H9IKF5"/>
<reference evidence="3" key="1">
    <citation type="submission" date="2016-10" db="EMBL/GenBank/DDBJ databases">
        <authorList>
            <person name="Varghese N."/>
            <person name="Submissions S."/>
        </authorList>
    </citation>
    <scope>NUCLEOTIDE SEQUENCE [LARGE SCALE GENOMIC DNA]</scope>
    <source>
        <strain evidence="3">DSM 24740</strain>
    </source>
</reference>
<organism evidence="2 3">
    <name type="scientific">Neolewinella agarilytica</name>
    <dbReference type="NCBI Taxonomy" id="478744"/>
    <lineage>
        <taxon>Bacteria</taxon>
        <taxon>Pseudomonadati</taxon>
        <taxon>Bacteroidota</taxon>
        <taxon>Saprospiria</taxon>
        <taxon>Saprospirales</taxon>
        <taxon>Lewinellaceae</taxon>
        <taxon>Neolewinella</taxon>
    </lineage>
</organism>
<dbReference type="EMBL" id="FOFB01000015">
    <property type="protein sequence ID" value="SEQ75090.1"/>
    <property type="molecule type" value="Genomic_DNA"/>
</dbReference>
<dbReference type="OrthoDB" id="1492678at2"/>
<evidence type="ECO:0000256" key="1">
    <source>
        <dbReference type="SAM" id="SignalP"/>
    </source>
</evidence>
<accession>A0A1H9IKF5</accession>
<feature type="chain" id="PRO_5011594202" evidence="1">
    <location>
        <begin position="19"/>
        <end position="139"/>
    </location>
</feature>
<dbReference type="AlphaFoldDB" id="A0A1H9IKF5"/>
<protein>
    <submittedName>
        <fullName evidence="2">Uncharacterized protein</fullName>
    </submittedName>
</protein>
<sequence length="139" mass="15993">MRHLLIIALLSYAALSFAQDPADIYHKTVDLDEINQVSLEVYANDQLEVRQWPGDDILIETSVKLNNGKPHILKFFLEKKRWELAEEVNGDQLQLVSADQTRRMVQGTEGTTSETVLIVVYMPEEFKEAGNNTFRRESR</sequence>
<keyword evidence="3" id="KW-1185">Reference proteome</keyword>
<evidence type="ECO:0000313" key="2">
    <source>
        <dbReference type="EMBL" id="SEQ75090.1"/>
    </source>
</evidence>
<gene>
    <name evidence="2" type="ORF">SAMN05444359_11539</name>
</gene>
<dbReference type="RefSeq" id="WP_090169592.1">
    <property type="nucleotide sequence ID" value="NZ_FOFB01000015.1"/>
</dbReference>
<evidence type="ECO:0000313" key="3">
    <source>
        <dbReference type="Proteomes" id="UP000199021"/>
    </source>
</evidence>
<feature type="signal peptide" evidence="1">
    <location>
        <begin position="1"/>
        <end position="18"/>
    </location>
</feature>
<dbReference type="STRING" id="478744.SAMN05444359_11539"/>
<keyword evidence="1" id="KW-0732">Signal</keyword>
<name>A0A1H9IKF5_9BACT</name>